<dbReference type="GO" id="GO:0016705">
    <property type="term" value="F:oxidoreductase activity, acting on paired donors, with incorporation or reduction of molecular oxygen"/>
    <property type="evidence" value="ECO:0007669"/>
    <property type="project" value="InterPro"/>
</dbReference>
<protein>
    <submittedName>
        <fullName evidence="9">Cytochrome P450</fullName>
    </submittedName>
</protein>
<dbReference type="AlphaFoldDB" id="A0A3A4B0C3"/>
<dbReference type="InterPro" id="IPR001128">
    <property type="entry name" value="Cyt_P450"/>
</dbReference>
<dbReference type="GO" id="GO:0005506">
    <property type="term" value="F:iron ion binding"/>
    <property type="evidence" value="ECO:0007669"/>
    <property type="project" value="InterPro"/>
</dbReference>
<dbReference type="PROSITE" id="PS00086">
    <property type="entry name" value="CYTOCHROME_P450"/>
    <property type="match status" value="1"/>
</dbReference>
<evidence type="ECO:0000256" key="1">
    <source>
        <dbReference type="ARBA" id="ARBA00010617"/>
    </source>
</evidence>
<name>A0A3A4B0C3_9ACTN</name>
<dbReference type="FunFam" id="1.10.630.10:FF:000018">
    <property type="entry name" value="Cytochrome P450 monooxygenase"/>
    <property type="match status" value="1"/>
</dbReference>
<dbReference type="CDD" id="cd11031">
    <property type="entry name" value="Cyp158A-like"/>
    <property type="match status" value="1"/>
</dbReference>
<dbReference type="PRINTS" id="PR00385">
    <property type="entry name" value="P450"/>
</dbReference>
<dbReference type="InterPro" id="IPR036396">
    <property type="entry name" value="Cyt_P450_sf"/>
</dbReference>
<dbReference type="PANTHER" id="PTHR46696:SF1">
    <property type="entry name" value="CYTOCHROME P450 YJIB-RELATED"/>
    <property type="match status" value="1"/>
</dbReference>
<keyword evidence="6 7" id="KW-0503">Monooxygenase</keyword>
<gene>
    <name evidence="9" type="ORF">D5H75_27295</name>
</gene>
<dbReference type="EMBL" id="QZEY01000013">
    <property type="protein sequence ID" value="RJL25062.1"/>
    <property type="molecule type" value="Genomic_DNA"/>
</dbReference>
<comment type="similarity">
    <text evidence="1 7">Belongs to the cytochrome P450 family.</text>
</comment>
<evidence type="ECO:0000256" key="4">
    <source>
        <dbReference type="ARBA" id="ARBA00023002"/>
    </source>
</evidence>
<dbReference type="InterPro" id="IPR017972">
    <property type="entry name" value="Cyt_P450_CS"/>
</dbReference>
<evidence type="ECO:0000256" key="8">
    <source>
        <dbReference type="SAM" id="MobiDB-lite"/>
    </source>
</evidence>
<feature type="region of interest" description="Disordered" evidence="8">
    <location>
        <begin position="1"/>
        <end position="43"/>
    </location>
</feature>
<dbReference type="GO" id="GO:0020037">
    <property type="term" value="F:heme binding"/>
    <property type="evidence" value="ECO:0007669"/>
    <property type="project" value="InterPro"/>
</dbReference>
<keyword evidence="4 7" id="KW-0560">Oxidoreductase</keyword>
<keyword evidence="10" id="KW-1185">Reference proteome</keyword>
<evidence type="ECO:0000256" key="2">
    <source>
        <dbReference type="ARBA" id="ARBA00022617"/>
    </source>
</evidence>
<sequence length="471" mass="51452">MVGPSSFPGPRSLTSRSSRPRPAPLAHNGLSRTRRVPLDGPLPDVTGSFSDTVGPFPPDLAAVTLIAPPSGEIFVAEPIATIPFESGPGHTLPRELARRLAEEPLGPVRLPTGDVVTLAVRHADIVAVLTDPRFSRDLRYPGAPRIQPGLDISDNPDLLVNMDGAEHARLRRLLSGTFTPRQIEKWRPRVREIAGRLLDGLGPPGTVTDLIEAYTFPIPITVICEIFGVEGLDHERVRAWSETILTVHVDNVEEQVTSTLRFMEYVRKLVAEHRGDPGDGLLRLLLDARDEDDRLTEDELVNTVMGLIAAGHDTTANVLARGLLRLLSEGEYAGLVRDPSRIPAAVEEMLRWDPPGDSTLLRVATEDVDLPSGRIAAGEVVLPMVRAANFDPGVLRDPGDFRPARGECPHLSFGRGAHYCLGANLARMELQEALRVLVDRVPTLRLAVPAEEIPWQESALTSRLKRLPTTH</sequence>
<keyword evidence="5 7" id="KW-0408">Iron</keyword>
<evidence type="ECO:0000313" key="9">
    <source>
        <dbReference type="EMBL" id="RJL25062.1"/>
    </source>
</evidence>
<evidence type="ECO:0000256" key="6">
    <source>
        <dbReference type="ARBA" id="ARBA00023033"/>
    </source>
</evidence>
<dbReference type="InterPro" id="IPR002397">
    <property type="entry name" value="Cyt_P450_B"/>
</dbReference>
<evidence type="ECO:0000256" key="5">
    <source>
        <dbReference type="ARBA" id="ARBA00023004"/>
    </source>
</evidence>
<comment type="caution">
    <text evidence="9">The sequence shown here is derived from an EMBL/GenBank/DDBJ whole genome shotgun (WGS) entry which is preliminary data.</text>
</comment>
<evidence type="ECO:0000256" key="7">
    <source>
        <dbReference type="RuleBase" id="RU000461"/>
    </source>
</evidence>
<proteinExistence type="inferred from homology"/>
<keyword evidence="3 7" id="KW-0479">Metal-binding</keyword>
<dbReference type="Pfam" id="PF00067">
    <property type="entry name" value="p450"/>
    <property type="match status" value="2"/>
</dbReference>
<reference evidence="9 10" key="1">
    <citation type="submission" date="2018-09" db="EMBL/GenBank/DDBJ databases">
        <title>YIM 75507 draft genome.</title>
        <authorList>
            <person name="Tang S."/>
            <person name="Feng Y."/>
        </authorList>
    </citation>
    <scope>NUCLEOTIDE SEQUENCE [LARGE SCALE GENOMIC DNA]</scope>
    <source>
        <strain evidence="9 10">YIM 75507</strain>
    </source>
</reference>
<dbReference type="PRINTS" id="PR00359">
    <property type="entry name" value="BP450"/>
</dbReference>
<organism evidence="9 10">
    <name type="scientific">Bailinhaonella thermotolerans</name>
    <dbReference type="NCBI Taxonomy" id="1070861"/>
    <lineage>
        <taxon>Bacteria</taxon>
        <taxon>Bacillati</taxon>
        <taxon>Actinomycetota</taxon>
        <taxon>Actinomycetes</taxon>
        <taxon>Streptosporangiales</taxon>
        <taxon>Streptosporangiaceae</taxon>
        <taxon>Bailinhaonella</taxon>
    </lineage>
</organism>
<evidence type="ECO:0000313" key="10">
    <source>
        <dbReference type="Proteomes" id="UP000265768"/>
    </source>
</evidence>
<dbReference type="SUPFAM" id="SSF48264">
    <property type="entry name" value="Cytochrome P450"/>
    <property type="match status" value="1"/>
</dbReference>
<evidence type="ECO:0000256" key="3">
    <source>
        <dbReference type="ARBA" id="ARBA00022723"/>
    </source>
</evidence>
<dbReference type="PANTHER" id="PTHR46696">
    <property type="entry name" value="P450, PUTATIVE (EUROFUNG)-RELATED"/>
    <property type="match status" value="1"/>
</dbReference>
<dbReference type="Proteomes" id="UP000265768">
    <property type="component" value="Unassembled WGS sequence"/>
</dbReference>
<keyword evidence="2 7" id="KW-0349">Heme</keyword>
<accession>A0A3A4B0C3</accession>
<dbReference type="GO" id="GO:0004497">
    <property type="term" value="F:monooxygenase activity"/>
    <property type="evidence" value="ECO:0007669"/>
    <property type="project" value="UniProtKB-KW"/>
</dbReference>
<dbReference type="Gene3D" id="1.10.630.10">
    <property type="entry name" value="Cytochrome P450"/>
    <property type="match status" value="1"/>
</dbReference>